<proteinExistence type="predicted"/>
<evidence type="ECO:0000313" key="2">
    <source>
        <dbReference type="EMBL" id="KAA9367504.1"/>
    </source>
</evidence>
<evidence type="ECO:0000313" key="3">
    <source>
        <dbReference type="Proteomes" id="UP000327108"/>
    </source>
</evidence>
<organism evidence="2 3">
    <name type="scientific">Ochrobactrum quorumnocens</name>
    <dbReference type="NCBI Taxonomy" id="271865"/>
    <lineage>
        <taxon>Bacteria</taxon>
        <taxon>Pseudomonadati</taxon>
        <taxon>Pseudomonadota</taxon>
        <taxon>Alphaproteobacteria</taxon>
        <taxon>Hyphomicrobiales</taxon>
        <taxon>Brucellaceae</taxon>
        <taxon>Brucella/Ochrobactrum group</taxon>
        <taxon>Ochrobactrum</taxon>
    </lineage>
</organism>
<accession>A0A5N1JZQ4</accession>
<feature type="region of interest" description="Disordered" evidence="1">
    <location>
        <begin position="1"/>
        <end position="40"/>
    </location>
</feature>
<name>A0A5N1JZQ4_9HYPH</name>
<comment type="caution">
    <text evidence="2">The sequence shown here is derived from an EMBL/GenBank/DDBJ whole genome shotgun (WGS) entry which is preliminary data.</text>
</comment>
<protein>
    <submittedName>
        <fullName evidence="2">Uncharacterized protein</fullName>
    </submittedName>
</protein>
<sequence length="108" mass="12080">MITGFMSAFAPPQQDRAPGGGGKRFKPYEPTGPRTPFPARPKRAWAGIRHYPHRLLCWMLAVLATKLASATYALSRFGVLDQAQTGWLLRLATRLHAKSVRMLMEGSW</sequence>
<dbReference type="Proteomes" id="UP000327108">
    <property type="component" value="Unassembled WGS sequence"/>
</dbReference>
<evidence type="ECO:0000256" key="1">
    <source>
        <dbReference type="SAM" id="MobiDB-lite"/>
    </source>
</evidence>
<keyword evidence="3" id="KW-1185">Reference proteome</keyword>
<dbReference type="EMBL" id="VYXQ01000012">
    <property type="protein sequence ID" value="KAA9367504.1"/>
    <property type="molecule type" value="Genomic_DNA"/>
</dbReference>
<gene>
    <name evidence="2" type="ORF">F3W84_13970</name>
</gene>
<dbReference type="AlphaFoldDB" id="A0A5N1JZQ4"/>
<reference evidence="2 3" key="1">
    <citation type="submission" date="2019-09" db="EMBL/GenBank/DDBJ databases">
        <title>Biological control of the noxious weed angled onion (Allium triquetrum) thwarted by endophytic bacteria in Victoria, Australia.</title>
        <authorList>
            <person name="Tehranchian P."/>
            <person name="Adair R.J."/>
            <person name="Van T.H."/>
            <person name="Morrison P.D."/>
            <person name="Williams H."/>
            <person name="Lawrie A.C."/>
        </authorList>
    </citation>
    <scope>NUCLEOTIDE SEQUENCE [LARGE SCALE GENOMIC DNA]</scope>
    <source>
        <strain evidence="2 3">RPTAtOch1</strain>
    </source>
</reference>
<dbReference type="RefSeq" id="WP_151094022.1">
    <property type="nucleotide sequence ID" value="NZ_VYXQ01000012.1"/>
</dbReference>